<keyword evidence="7" id="KW-0460">Magnesium</keyword>
<dbReference type="PANTHER" id="PTHR13045:SF0">
    <property type="entry name" value="7-METHYLGUANOSINE PHOSPHATE-SPECIFIC 5'-NUCLEOTIDASE"/>
    <property type="match status" value="1"/>
</dbReference>
<dbReference type="EMBL" id="GG662603">
    <property type="protein sequence ID" value="EAS01322.1"/>
    <property type="molecule type" value="Genomic_DNA"/>
</dbReference>
<dbReference type="KEGG" id="tet:TTHERM_00149320"/>
<dbReference type="RefSeq" id="XP_001021567.1">
    <property type="nucleotide sequence ID" value="XM_001021567.3"/>
</dbReference>
<dbReference type="PANTHER" id="PTHR13045">
    <property type="entry name" value="5'-NUCLEOTIDASE"/>
    <property type="match status" value="1"/>
</dbReference>
<dbReference type="GO" id="GO:0000166">
    <property type="term" value="F:nucleotide binding"/>
    <property type="evidence" value="ECO:0007669"/>
    <property type="project" value="UniProtKB-KW"/>
</dbReference>
<dbReference type="GO" id="GO:0005737">
    <property type="term" value="C:cytoplasm"/>
    <property type="evidence" value="ECO:0007669"/>
    <property type="project" value="InterPro"/>
</dbReference>
<comment type="similarity">
    <text evidence="2">Belongs to the pyrimidine 5'-nucleotidase family.</text>
</comment>
<dbReference type="EC" id="3.1.3.5" evidence="3"/>
<evidence type="ECO:0000256" key="3">
    <source>
        <dbReference type="ARBA" id="ARBA00012643"/>
    </source>
</evidence>
<dbReference type="GO" id="GO:0009117">
    <property type="term" value="P:nucleotide metabolic process"/>
    <property type="evidence" value="ECO:0007669"/>
    <property type="project" value="UniProtKB-KW"/>
</dbReference>
<evidence type="ECO:0000256" key="6">
    <source>
        <dbReference type="ARBA" id="ARBA00022801"/>
    </source>
</evidence>
<evidence type="ECO:0000256" key="8">
    <source>
        <dbReference type="ARBA" id="ARBA00023080"/>
    </source>
</evidence>
<dbReference type="InterPro" id="IPR036412">
    <property type="entry name" value="HAD-like_sf"/>
</dbReference>
<comment type="catalytic activity">
    <reaction evidence="1">
        <text>a ribonucleoside 5'-phosphate + H2O = a ribonucleoside + phosphate</text>
        <dbReference type="Rhea" id="RHEA:12484"/>
        <dbReference type="ChEBI" id="CHEBI:15377"/>
        <dbReference type="ChEBI" id="CHEBI:18254"/>
        <dbReference type="ChEBI" id="CHEBI:43474"/>
        <dbReference type="ChEBI" id="CHEBI:58043"/>
        <dbReference type="EC" id="3.1.3.5"/>
    </reaction>
</comment>
<keyword evidence="5" id="KW-0547">Nucleotide-binding</keyword>
<gene>
    <name evidence="9" type="ORF">TTHERM_00149320</name>
</gene>
<evidence type="ECO:0000256" key="5">
    <source>
        <dbReference type="ARBA" id="ARBA00022741"/>
    </source>
</evidence>
<organism evidence="9 10">
    <name type="scientific">Tetrahymena thermophila (strain SB210)</name>
    <dbReference type="NCBI Taxonomy" id="312017"/>
    <lineage>
        <taxon>Eukaryota</taxon>
        <taxon>Sar</taxon>
        <taxon>Alveolata</taxon>
        <taxon>Ciliophora</taxon>
        <taxon>Intramacronucleata</taxon>
        <taxon>Oligohymenophorea</taxon>
        <taxon>Hymenostomatida</taxon>
        <taxon>Tetrahymenina</taxon>
        <taxon>Tetrahymenidae</taxon>
        <taxon>Tetrahymena</taxon>
    </lineage>
</organism>
<dbReference type="Pfam" id="PF05822">
    <property type="entry name" value="UMPH-1"/>
    <property type="match status" value="1"/>
</dbReference>
<keyword evidence="10" id="KW-1185">Reference proteome</keyword>
<dbReference type="SUPFAM" id="SSF56784">
    <property type="entry name" value="HAD-like"/>
    <property type="match status" value="1"/>
</dbReference>
<dbReference type="STRING" id="312017.I7MGC2"/>
<evidence type="ECO:0000313" key="9">
    <source>
        <dbReference type="EMBL" id="EAS01322.1"/>
    </source>
</evidence>
<dbReference type="GeneID" id="7838198"/>
<name>I7MGC2_TETTS</name>
<dbReference type="InterPro" id="IPR006434">
    <property type="entry name" value="Pyrimidine_nucleotidase_eu"/>
</dbReference>
<dbReference type="Gene3D" id="1.10.150.340">
    <property type="entry name" value="Pyrimidine 5'-nucleotidase (UMPH-1), N-terminal domain"/>
    <property type="match status" value="1"/>
</dbReference>
<evidence type="ECO:0000256" key="4">
    <source>
        <dbReference type="ARBA" id="ARBA00022723"/>
    </source>
</evidence>
<dbReference type="GO" id="GO:0008253">
    <property type="term" value="F:5'-nucleotidase activity"/>
    <property type="evidence" value="ECO:0007669"/>
    <property type="project" value="UniProtKB-EC"/>
</dbReference>
<keyword evidence="8" id="KW-0546">Nucleotide metabolism</keyword>
<proteinExistence type="inferred from homology"/>
<protein>
    <recommendedName>
        <fullName evidence="3">5'-nucleotidase</fullName>
        <ecNumber evidence="3">3.1.3.5</ecNumber>
    </recommendedName>
</protein>
<dbReference type="AlphaFoldDB" id="I7MGC2"/>
<reference evidence="10" key="1">
    <citation type="journal article" date="2006" name="PLoS Biol.">
        <title>Macronuclear genome sequence of the ciliate Tetrahymena thermophila, a model eukaryote.</title>
        <authorList>
            <person name="Eisen J.A."/>
            <person name="Coyne R.S."/>
            <person name="Wu M."/>
            <person name="Wu D."/>
            <person name="Thiagarajan M."/>
            <person name="Wortman J.R."/>
            <person name="Badger J.H."/>
            <person name="Ren Q."/>
            <person name="Amedeo P."/>
            <person name="Jones K.M."/>
            <person name="Tallon L.J."/>
            <person name="Delcher A.L."/>
            <person name="Salzberg S.L."/>
            <person name="Silva J.C."/>
            <person name="Haas B.J."/>
            <person name="Majoros W.H."/>
            <person name="Farzad M."/>
            <person name="Carlton J.M."/>
            <person name="Smith R.K. Jr."/>
            <person name="Garg J."/>
            <person name="Pearlman R.E."/>
            <person name="Karrer K.M."/>
            <person name="Sun L."/>
            <person name="Manning G."/>
            <person name="Elde N.C."/>
            <person name="Turkewitz A.P."/>
            <person name="Asai D.J."/>
            <person name="Wilkes D.E."/>
            <person name="Wang Y."/>
            <person name="Cai H."/>
            <person name="Collins K."/>
            <person name="Stewart B.A."/>
            <person name="Lee S.R."/>
            <person name="Wilamowska K."/>
            <person name="Weinberg Z."/>
            <person name="Ruzzo W.L."/>
            <person name="Wloga D."/>
            <person name="Gaertig J."/>
            <person name="Frankel J."/>
            <person name="Tsao C.-C."/>
            <person name="Gorovsky M.A."/>
            <person name="Keeling P.J."/>
            <person name="Waller R.F."/>
            <person name="Patron N.J."/>
            <person name="Cherry J.M."/>
            <person name="Stover N.A."/>
            <person name="Krieger C.J."/>
            <person name="del Toro C."/>
            <person name="Ryder H.F."/>
            <person name="Williamson S.C."/>
            <person name="Barbeau R.A."/>
            <person name="Hamilton E.P."/>
            <person name="Orias E."/>
        </authorList>
    </citation>
    <scope>NUCLEOTIDE SEQUENCE [LARGE SCALE GENOMIC DNA]</scope>
    <source>
        <strain evidence="10">SB210</strain>
    </source>
</reference>
<dbReference type="Proteomes" id="UP000009168">
    <property type="component" value="Unassembled WGS sequence"/>
</dbReference>
<dbReference type="eggNOG" id="KOG3128">
    <property type="taxonomic scope" value="Eukaryota"/>
</dbReference>
<evidence type="ECO:0000256" key="1">
    <source>
        <dbReference type="ARBA" id="ARBA00000815"/>
    </source>
</evidence>
<accession>I7MGC2</accession>
<dbReference type="Gene3D" id="3.40.50.1000">
    <property type="entry name" value="HAD superfamily/HAD-like"/>
    <property type="match status" value="1"/>
</dbReference>
<sequence length="345" mass="40474">MQNIQYLKTFYPKATVLKKIPIVQFQKEERVYIRNDEELRDKIIGMRKRQQQSSVDVVTDFDGTISSFYDDQRRNVSASFGIFRESKYVSAELCKKANSLFEYYHQFETSKQYPFEVKKKMMDEWLAESMKLILQNNIDSEWLQNIINDNVFALRYGFDTFLKYSYSKNLNFIVISGGIQDVIFYMMNQIMNLSNYKNFNLIANKVFYDQNGKVIGSSDQLVHSHNKEILLNRADYPQLHSSCILLGDMPHDSFMTQYASYTNQIKIGFAKNESDIANYKKRYDIVLHNQGSFVSIEYLMRKIMDSQEPIPEDLHSKMKLVGPQLSKIIEDLEAKEKNINVSFST</sequence>
<dbReference type="InParanoid" id="I7MGC2"/>
<dbReference type="OMA" id="GPERMQI"/>
<evidence type="ECO:0000313" key="10">
    <source>
        <dbReference type="Proteomes" id="UP000009168"/>
    </source>
</evidence>
<dbReference type="GO" id="GO:0000287">
    <property type="term" value="F:magnesium ion binding"/>
    <property type="evidence" value="ECO:0007669"/>
    <property type="project" value="InterPro"/>
</dbReference>
<keyword evidence="6" id="KW-0378">Hydrolase</keyword>
<dbReference type="OrthoDB" id="10014216at2759"/>
<dbReference type="HOGENOM" id="CLU_805318_0_0_1"/>
<evidence type="ECO:0000256" key="7">
    <source>
        <dbReference type="ARBA" id="ARBA00022842"/>
    </source>
</evidence>
<evidence type="ECO:0000256" key="2">
    <source>
        <dbReference type="ARBA" id="ARBA00008389"/>
    </source>
</evidence>
<dbReference type="InterPro" id="IPR023214">
    <property type="entry name" value="HAD_sf"/>
</dbReference>
<keyword evidence="4" id="KW-0479">Metal-binding</keyword>